<evidence type="ECO:0000313" key="3">
    <source>
        <dbReference type="Proteomes" id="UP000516349"/>
    </source>
</evidence>
<dbReference type="KEGG" id="ebla:JGUZn3_13670"/>
<name>A0A7H1NS33_9PROT</name>
<dbReference type="EMBL" id="CP060244">
    <property type="protein sequence ID" value="QNT78593.1"/>
    <property type="molecule type" value="Genomic_DNA"/>
</dbReference>
<gene>
    <name evidence="2" type="primary">gltB_1</name>
    <name evidence="2" type="ORF">JGUZn3_13670</name>
</gene>
<evidence type="ECO:0000313" key="2">
    <source>
        <dbReference type="EMBL" id="QNT78593.1"/>
    </source>
</evidence>
<protein>
    <submittedName>
        <fullName evidence="2">Glutamate synthase [NADPH] large chain</fullName>
        <ecNumber evidence="2">1.4.1.13</ecNumber>
    </submittedName>
</protein>
<dbReference type="Proteomes" id="UP000516349">
    <property type="component" value="Chromosome"/>
</dbReference>
<dbReference type="Gene3D" id="3.20.20.70">
    <property type="entry name" value="Aldolase class I"/>
    <property type="match status" value="1"/>
</dbReference>
<dbReference type="GO" id="GO:0004355">
    <property type="term" value="F:glutamate synthase (NADPH) activity"/>
    <property type="evidence" value="ECO:0007669"/>
    <property type="project" value="UniProtKB-EC"/>
</dbReference>
<dbReference type="SUPFAM" id="SSF51395">
    <property type="entry name" value="FMN-linked oxidoreductases"/>
    <property type="match status" value="1"/>
</dbReference>
<dbReference type="Pfam" id="PF04898">
    <property type="entry name" value="Glu_syn_central"/>
    <property type="match status" value="1"/>
</dbReference>
<sequence>MGDDTPLAVLSGKYRGLAHYFRQEFSQVITPD</sequence>
<keyword evidence="3" id="KW-1185">Reference proteome</keyword>
<dbReference type="InterPro" id="IPR006982">
    <property type="entry name" value="Glu_synth_centr_N"/>
</dbReference>
<accession>A0A7H1NS33</accession>
<evidence type="ECO:0000259" key="1">
    <source>
        <dbReference type="Pfam" id="PF04898"/>
    </source>
</evidence>
<reference evidence="2 3" key="1">
    <citation type="submission" date="2020-08" db="EMBL/GenBank/DDBJ databases">
        <title>Complete genome sequence of Entomobacter blattae G55GP.</title>
        <authorList>
            <person name="Poehlein A."/>
            <person name="Guzman J."/>
            <person name="Daniel R."/>
            <person name="Vilcinskas A."/>
        </authorList>
    </citation>
    <scope>NUCLEOTIDE SEQUENCE [LARGE SCALE GENOMIC DNA]</scope>
    <source>
        <strain evidence="2 3">G55GP</strain>
    </source>
</reference>
<organism evidence="2 3">
    <name type="scientific">Entomobacter blattae</name>
    <dbReference type="NCBI Taxonomy" id="2762277"/>
    <lineage>
        <taxon>Bacteria</taxon>
        <taxon>Pseudomonadati</taxon>
        <taxon>Pseudomonadota</taxon>
        <taxon>Alphaproteobacteria</taxon>
        <taxon>Acetobacterales</taxon>
        <taxon>Acetobacteraceae</taxon>
        <taxon>Entomobacter</taxon>
    </lineage>
</organism>
<feature type="domain" description="Glutamate synthase central-N" evidence="1">
    <location>
        <begin position="1"/>
        <end position="31"/>
    </location>
</feature>
<keyword evidence="2" id="KW-0560">Oxidoreductase</keyword>
<dbReference type="EC" id="1.4.1.13" evidence="2"/>
<proteinExistence type="predicted"/>
<dbReference type="InterPro" id="IPR013785">
    <property type="entry name" value="Aldolase_TIM"/>
</dbReference>
<dbReference type="AlphaFoldDB" id="A0A7H1NS33"/>